<dbReference type="SUPFAM" id="SSF56672">
    <property type="entry name" value="DNA/RNA polymerases"/>
    <property type="match status" value="1"/>
</dbReference>
<dbReference type="InterPro" id="IPR008686">
    <property type="entry name" value="RNA_pol_mitovir"/>
</dbReference>
<dbReference type="Proteomes" id="UP000222542">
    <property type="component" value="Unassembled WGS sequence"/>
</dbReference>
<dbReference type="EMBL" id="AYRZ02000007">
    <property type="protein sequence ID" value="PHT76648.1"/>
    <property type="molecule type" value="Genomic_DNA"/>
</dbReference>
<evidence type="ECO:0008006" key="4">
    <source>
        <dbReference type="Google" id="ProtNLM"/>
    </source>
</evidence>
<feature type="compositionally biased region" description="Basic and acidic residues" evidence="1">
    <location>
        <begin position="46"/>
        <end position="61"/>
    </location>
</feature>
<evidence type="ECO:0000256" key="1">
    <source>
        <dbReference type="SAM" id="MobiDB-lite"/>
    </source>
</evidence>
<sequence length="735" mass="84540">MTEEESYDVFYKDVGTTENSVGIEIGDFEDSDYFVKGSDESSDDGTESKNEKATNLLRDDNYESDVHEEVKQLRAEERTYISGHNCDRATRNYLCNIRFLAKAMREDVFEQPNIKGFKLQQLMRKKFKLHVVPKENKNTWSWVFSLLQNDLGLGDGSGFTIMSNMQKGLDLAVKELLPGCEERRNEWIRKVLGSLFPGLLPSSPLFKLRKKKEGPSLADLPLQIHRVGCCFLLFANESLEYFERAVGPHFDGYLYPYRNVPLVTGRLSQTIQGGGKRRLFAICNYVKQRLLFPVHKWAMEVLSRISTDGTFDQERPLLKLRRGKKNECYSFDLKSATDRWPLSVMYSLMSCMFGSTFASSIVNSSLGLNTFMVGKPITKRMYEIAFLCGQPLGYYGSWSLFSLSHHYIVWLAAKKAYPHLNRPFKDYALLGDDILITDKQVALQYRKLLDRLGVTISDAKSIVSDTGAVEFAKKFWVKSMQIDLSPISLRLLLSCRTTLGLCTVSNKYPIGISVLQRLGGAGFRVRSRLYSTQSKRWERLKAAAQKPNRSHPLPLEYWIGRGKPLNPYLKGKIVDFLRKELKPKEIRLFPEEMVFDKERDILEHTVIHNWVKMWLKWCSWYYTVALSEDVSLDQLMDVPMCSTTWRRSTKDLDMIKFGLIWKCYDMGAGWDLTTTPRYLLDPDTVIQFNRWIYGGYKGCCFLLLVLCVFFGDLNVFQILLSSSDEGDIISSLVLV</sequence>
<organism evidence="2 3">
    <name type="scientific">Capsicum annuum</name>
    <name type="common">Capsicum pepper</name>
    <dbReference type="NCBI Taxonomy" id="4072"/>
    <lineage>
        <taxon>Eukaryota</taxon>
        <taxon>Viridiplantae</taxon>
        <taxon>Streptophyta</taxon>
        <taxon>Embryophyta</taxon>
        <taxon>Tracheophyta</taxon>
        <taxon>Spermatophyta</taxon>
        <taxon>Magnoliopsida</taxon>
        <taxon>eudicotyledons</taxon>
        <taxon>Gunneridae</taxon>
        <taxon>Pentapetalae</taxon>
        <taxon>asterids</taxon>
        <taxon>lamiids</taxon>
        <taxon>Solanales</taxon>
        <taxon>Solanaceae</taxon>
        <taxon>Solanoideae</taxon>
        <taxon>Capsiceae</taxon>
        <taxon>Capsicum</taxon>
    </lineage>
</organism>
<accession>A0A2G2Z3S0</accession>
<feature type="region of interest" description="Disordered" evidence="1">
    <location>
        <begin position="32"/>
        <end position="61"/>
    </location>
</feature>
<dbReference type="InterPro" id="IPR043502">
    <property type="entry name" value="DNA/RNA_pol_sf"/>
</dbReference>
<reference evidence="2 3" key="1">
    <citation type="journal article" date="2014" name="Nat. Genet.">
        <title>Genome sequence of the hot pepper provides insights into the evolution of pungency in Capsicum species.</title>
        <authorList>
            <person name="Kim S."/>
            <person name="Park M."/>
            <person name="Yeom S.I."/>
            <person name="Kim Y.M."/>
            <person name="Lee J.M."/>
            <person name="Lee H.A."/>
            <person name="Seo E."/>
            <person name="Choi J."/>
            <person name="Cheong K."/>
            <person name="Kim K.T."/>
            <person name="Jung K."/>
            <person name="Lee G.W."/>
            <person name="Oh S.K."/>
            <person name="Bae C."/>
            <person name="Kim S.B."/>
            <person name="Lee H.Y."/>
            <person name="Kim S.Y."/>
            <person name="Kim M.S."/>
            <person name="Kang B.C."/>
            <person name="Jo Y.D."/>
            <person name="Yang H.B."/>
            <person name="Jeong H.J."/>
            <person name="Kang W.H."/>
            <person name="Kwon J.K."/>
            <person name="Shin C."/>
            <person name="Lim J.Y."/>
            <person name="Park J.H."/>
            <person name="Huh J.H."/>
            <person name="Kim J.S."/>
            <person name="Kim B.D."/>
            <person name="Cohen O."/>
            <person name="Paran I."/>
            <person name="Suh M.C."/>
            <person name="Lee S.B."/>
            <person name="Kim Y.K."/>
            <person name="Shin Y."/>
            <person name="Noh S.J."/>
            <person name="Park J."/>
            <person name="Seo Y.S."/>
            <person name="Kwon S.Y."/>
            <person name="Kim H.A."/>
            <person name="Park J.M."/>
            <person name="Kim H.J."/>
            <person name="Choi S.B."/>
            <person name="Bosland P.W."/>
            <person name="Reeves G."/>
            <person name="Jo S.H."/>
            <person name="Lee B.W."/>
            <person name="Cho H.T."/>
            <person name="Choi H.S."/>
            <person name="Lee M.S."/>
            <person name="Yu Y."/>
            <person name="Do Choi Y."/>
            <person name="Park B.S."/>
            <person name="van Deynze A."/>
            <person name="Ashrafi H."/>
            <person name="Hill T."/>
            <person name="Kim W.T."/>
            <person name="Pai H.S."/>
            <person name="Ahn H.K."/>
            <person name="Yeam I."/>
            <person name="Giovannoni J.J."/>
            <person name="Rose J.K."/>
            <person name="Sorensen I."/>
            <person name="Lee S.J."/>
            <person name="Kim R.W."/>
            <person name="Choi I.Y."/>
            <person name="Choi B.S."/>
            <person name="Lim J.S."/>
            <person name="Lee Y.H."/>
            <person name="Choi D."/>
        </authorList>
    </citation>
    <scope>NUCLEOTIDE SEQUENCE [LARGE SCALE GENOMIC DNA]</scope>
    <source>
        <strain evidence="3">cv. CM334</strain>
    </source>
</reference>
<dbReference type="AlphaFoldDB" id="A0A2G2Z3S0"/>
<reference evidence="2 3" key="2">
    <citation type="journal article" date="2017" name="Genome Biol.">
        <title>New reference genome sequences of hot pepper reveal the massive evolution of plant disease-resistance genes by retroduplication.</title>
        <authorList>
            <person name="Kim S."/>
            <person name="Park J."/>
            <person name="Yeom S.I."/>
            <person name="Kim Y.M."/>
            <person name="Seo E."/>
            <person name="Kim K.T."/>
            <person name="Kim M.S."/>
            <person name="Lee J.M."/>
            <person name="Cheong K."/>
            <person name="Shin H.S."/>
            <person name="Kim S.B."/>
            <person name="Han K."/>
            <person name="Lee J."/>
            <person name="Park M."/>
            <person name="Lee H.A."/>
            <person name="Lee H.Y."/>
            <person name="Lee Y."/>
            <person name="Oh S."/>
            <person name="Lee J.H."/>
            <person name="Choi E."/>
            <person name="Choi E."/>
            <person name="Lee S.E."/>
            <person name="Jeon J."/>
            <person name="Kim H."/>
            <person name="Choi G."/>
            <person name="Song H."/>
            <person name="Lee J."/>
            <person name="Lee S.C."/>
            <person name="Kwon J.K."/>
            <person name="Lee H.Y."/>
            <person name="Koo N."/>
            <person name="Hong Y."/>
            <person name="Kim R.W."/>
            <person name="Kang W.H."/>
            <person name="Huh J.H."/>
            <person name="Kang B.C."/>
            <person name="Yang T.J."/>
            <person name="Lee Y.H."/>
            <person name="Bennetzen J.L."/>
            <person name="Choi D."/>
        </authorList>
    </citation>
    <scope>NUCLEOTIDE SEQUENCE [LARGE SCALE GENOMIC DNA]</scope>
    <source>
        <strain evidence="3">cv. CM334</strain>
    </source>
</reference>
<keyword evidence="3" id="KW-1185">Reference proteome</keyword>
<gene>
    <name evidence="2" type="ORF">T459_20170</name>
</gene>
<protein>
    <recommendedName>
        <fullName evidence="4">RNA-dependent RNA polymerase</fullName>
    </recommendedName>
</protein>
<name>A0A2G2Z3S0_CAPAN</name>
<evidence type="ECO:0000313" key="2">
    <source>
        <dbReference type="EMBL" id="PHT76648.1"/>
    </source>
</evidence>
<dbReference type="PANTHER" id="PTHR34456:SF13">
    <property type="entry name" value="REVERSE TRANSCRIPTASE DOMAIN-CONTAINING PROTEIN"/>
    <property type="match status" value="1"/>
</dbReference>
<proteinExistence type="predicted"/>
<dbReference type="Gramene" id="PHT76648">
    <property type="protein sequence ID" value="PHT76648"/>
    <property type="gene ID" value="T459_20170"/>
</dbReference>
<evidence type="ECO:0000313" key="3">
    <source>
        <dbReference type="Proteomes" id="UP000222542"/>
    </source>
</evidence>
<dbReference type="Pfam" id="PF05919">
    <property type="entry name" value="Mitovir_RNA_pol"/>
    <property type="match status" value="1"/>
</dbReference>
<dbReference type="PANTHER" id="PTHR34456">
    <property type="entry name" value="MITOVIRUS RNA-DEPENDENT RNA POLYMERASE"/>
    <property type="match status" value="1"/>
</dbReference>
<comment type="caution">
    <text evidence="2">The sequence shown here is derived from an EMBL/GenBank/DDBJ whole genome shotgun (WGS) entry which is preliminary data.</text>
</comment>